<protein>
    <recommendedName>
        <fullName evidence="1">HipA-like kinase domain-containing protein</fullName>
    </recommendedName>
</protein>
<accession>A0A423PPN5</accession>
<organism evidence="2 3">
    <name type="scientific">Salinisphaera japonica YTM-1</name>
    <dbReference type="NCBI Taxonomy" id="1209778"/>
    <lineage>
        <taxon>Bacteria</taxon>
        <taxon>Pseudomonadati</taxon>
        <taxon>Pseudomonadota</taxon>
        <taxon>Gammaproteobacteria</taxon>
        <taxon>Salinisphaerales</taxon>
        <taxon>Salinisphaeraceae</taxon>
        <taxon>Salinisphaera</taxon>
    </lineage>
</organism>
<dbReference type="InterPro" id="IPR046748">
    <property type="entry name" value="HipA_2"/>
</dbReference>
<evidence type="ECO:0000313" key="2">
    <source>
        <dbReference type="EMBL" id="ROO27575.1"/>
    </source>
</evidence>
<comment type="caution">
    <text evidence="2">The sequence shown here is derived from an EMBL/GenBank/DDBJ whole genome shotgun (WGS) entry which is preliminary data.</text>
</comment>
<dbReference type="Proteomes" id="UP000285310">
    <property type="component" value="Unassembled WGS sequence"/>
</dbReference>
<gene>
    <name evidence="2" type="ORF">SAJA_09150</name>
</gene>
<dbReference type="RefSeq" id="WP_123658333.1">
    <property type="nucleotide sequence ID" value="NZ_AYKG01000025.1"/>
</dbReference>
<evidence type="ECO:0000313" key="3">
    <source>
        <dbReference type="Proteomes" id="UP000285310"/>
    </source>
</evidence>
<sequence length="244" mass="27386">MTLEITEVRRRSEHGMTRPFICRGDDGAVYFVKGRDAGKAALIREWICGCLGRTLGLPIASFDIAWVPGELIAGPASLELDDLGDGPVFASRERRVSELTLQSAAEIPPALRRDVLVFDWWVKNGDRSLTERGGNPNLFWAPDSKELVIIDHNVALDDTLMRDEFLADHVFRDEAETVFNDLAMRAEYTARLESAIMQLDAATAAIPAQWRYHDADELDSVAFDWVAMKTLLSAFRTEGFWAIR</sequence>
<feature type="domain" description="HipA-like kinase" evidence="1">
    <location>
        <begin position="5"/>
        <end position="242"/>
    </location>
</feature>
<reference evidence="2 3" key="1">
    <citation type="submission" date="2013-10" db="EMBL/GenBank/DDBJ databases">
        <title>Salinisphaera japonica YTM-1 Genome Sequencing.</title>
        <authorList>
            <person name="Lai Q."/>
            <person name="Li C."/>
            <person name="Shao Z."/>
        </authorList>
    </citation>
    <scope>NUCLEOTIDE SEQUENCE [LARGE SCALE GENOMIC DNA]</scope>
    <source>
        <strain evidence="2 3">YTM-1</strain>
    </source>
</reference>
<evidence type="ECO:0000259" key="1">
    <source>
        <dbReference type="Pfam" id="PF20613"/>
    </source>
</evidence>
<dbReference type="OrthoDB" id="8440774at2"/>
<name>A0A423PPN5_9GAMM</name>
<dbReference type="Pfam" id="PF20613">
    <property type="entry name" value="HipA_2"/>
    <property type="match status" value="1"/>
</dbReference>
<proteinExistence type="predicted"/>
<dbReference type="AlphaFoldDB" id="A0A423PPN5"/>
<dbReference type="InParanoid" id="A0A423PPN5"/>
<dbReference type="EMBL" id="AYKG01000025">
    <property type="protein sequence ID" value="ROO27575.1"/>
    <property type="molecule type" value="Genomic_DNA"/>
</dbReference>
<keyword evidence="3" id="KW-1185">Reference proteome</keyword>